<accession>X1EG76</accession>
<organism evidence="3">
    <name type="scientific">marine sediment metagenome</name>
    <dbReference type="NCBI Taxonomy" id="412755"/>
    <lineage>
        <taxon>unclassified sequences</taxon>
        <taxon>metagenomes</taxon>
        <taxon>ecological metagenomes</taxon>
    </lineage>
</organism>
<dbReference type="PANTHER" id="PTHR42708">
    <property type="entry name" value="ATP/GTP-BINDING PROTEIN-RELATED"/>
    <property type="match status" value="1"/>
</dbReference>
<evidence type="ECO:0008006" key="4">
    <source>
        <dbReference type="Google" id="ProtNLM"/>
    </source>
</evidence>
<dbReference type="InterPro" id="IPR027417">
    <property type="entry name" value="P-loop_NTPase"/>
</dbReference>
<protein>
    <recommendedName>
        <fullName evidence="4">Mutual gliding-motility protein MglA</fullName>
    </recommendedName>
</protein>
<dbReference type="AlphaFoldDB" id="X1EG76"/>
<sequence length="176" mass="19704">GPAMSGKTTTIRWLFSELGITEKLTSIENTLGRTMFCDFGTIPCNLSDSWRINAHIWSATGQDFYRSTREVVLVGADGIVFVADSQEHLLDENLESWNELMAMIIEGDRPLPIVVCLNKQDLPDAINEDRLREHLNLPLSVPIFRSVAMSGFNVIEAFQLLFQQSMRASAMVQATP</sequence>
<evidence type="ECO:0000256" key="1">
    <source>
        <dbReference type="ARBA" id="ARBA00022741"/>
    </source>
</evidence>
<gene>
    <name evidence="3" type="ORF">S01H4_54879</name>
</gene>
<comment type="caution">
    <text evidence="3">The sequence shown here is derived from an EMBL/GenBank/DDBJ whole genome shotgun (WGS) entry which is preliminary data.</text>
</comment>
<evidence type="ECO:0000313" key="3">
    <source>
        <dbReference type="EMBL" id="GAH16144.1"/>
    </source>
</evidence>
<dbReference type="Gene3D" id="3.40.50.300">
    <property type="entry name" value="P-loop containing nucleotide triphosphate hydrolases"/>
    <property type="match status" value="1"/>
</dbReference>
<dbReference type="GO" id="GO:0003924">
    <property type="term" value="F:GTPase activity"/>
    <property type="evidence" value="ECO:0007669"/>
    <property type="project" value="InterPro"/>
</dbReference>
<keyword evidence="2" id="KW-0342">GTP-binding</keyword>
<name>X1EG76_9ZZZZ</name>
<dbReference type="PANTHER" id="PTHR42708:SF1">
    <property type="entry name" value="GLIDING MOTILITY PROTEIN MGLA"/>
    <property type="match status" value="1"/>
</dbReference>
<dbReference type="SUPFAM" id="SSF52540">
    <property type="entry name" value="P-loop containing nucleoside triphosphate hydrolases"/>
    <property type="match status" value="1"/>
</dbReference>
<dbReference type="CDD" id="cd00882">
    <property type="entry name" value="Ras_like_GTPase"/>
    <property type="match status" value="1"/>
</dbReference>
<dbReference type="InterPro" id="IPR052705">
    <property type="entry name" value="Gliding_Motility_GTPase"/>
</dbReference>
<reference evidence="3" key="1">
    <citation type="journal article" date="2014" name="Front. Microbiol.">
        <title>High frequency of phylogenetically diverse reductive dehalogenase-homologous genes in deep subseafloor sedimentary metagenomes.</title>
        <authorList>
            <person name="Kawai M."/>
            <person name="Futagami T."/>
            <person name="Toyoda A."/>
            <person name="Takaki Y."/>
            <person name="Nishi S."/>
            <person name="Hori S."/>
            <person name="Arai W."/>
            <person name="Tsubouchi T."/>
            <person name="Morono Y."/>
            <person name="Uchiyama I."/>
            <person name="Ito T."/>
            <person name="Fujiyama A."/>
            <person name="Inagaki F."/>
            <person name="Takami H."/>
        </authorList>
    </citation>
    <scope>NUCLEOTIDE SEQUENCE</scope>
    <source>
        <strain evidence="3">Expedition CK06-06</strain>
    </source>
</reference>
<dbReference type="EMBL" id="BART01031616">
    <property type="protein sequence ID" value="GAH16144.1"/>
    <property type="molecule type" value="Genomic_DNA"/>
</dbReference>
<dbReference type="Pfam" id="PF00025">
    <property type="entry name" value="Arf"/>
    <property type="match status" value="1"/>
</dbReference>
<keyword evidence="1" id="KW-0547">Nucleotide-binding</keyword>
<dbReference type="GO" id="GO:0005525">
    <property type="term" value="F:GTP binding"/>
    <property type="evidence" value="ECO:0007669"/>
    <property type="project" value="UniProtKB-KW"/>
</dbReference>
<evidence type="ECO:0000256" key="2">
    <source>
        <dbReference type="ARBA" id="ARBA00023134"/>
    </source>
</evidence>
<proteinExistence type="predicted"/>
<dbReference type="InterPro" id="IPR006689">
    <property type="entry name" value="Small_GTPase_ARF/SAR"/>
</dbReference>
<feature type="non-terminal residue" evidence="3">
    <location>
        <position position="1"/>
    </location>
</feature>